<evidence type="ECO:0000256" key="2">
    <source>
        <dbReference type="SAM" id="Phobius"/>
    </source>
</evidence>
<name>A0ABZ0SBJ1_9GAMM</name>
<dbReference type="PANTHER" id="PTHR43681">
    <property type="entry name" value="TRANSMEMBRANE GTPASE FZO"/>
    <property type="match status" value="1"/>
</dbReference>
<dbReference type="RefSeq" id="WP_328987484.1">
    <property type="nucleotide sequence ID" value="NZ_CP121472.1"/>
</dbReference>
<feature type="transmembrane region" description="Helical" evidence="2">
    <location>
        <begin position="331"/>
        <end position="352"/>
    </location>
</feature>
<dbReference type="EMBL" id="CP121472">
    <property type="protein sequence ID" value="WPL16960.1"/>
    <property type="molecule type" value="Genomic_DNA"/>
</dbReference>
<dbReference type="SUPFAM" id="SSF52540">
    <property type="entry name" value="P-loop containing nucleoside triphosphate hydrolases"/>
    <property type="match status" value="1"/>
</dbReference>
<organism evidence="4 5">
    <name type="scientific">Thiorhodovibrio winogradskyi</name>
    <dbReference type="NCBI Taxonomy" id="77007"/>
    <lineage>
        <taxon>Bacteria</taxon>
        <taxon>Pseudomonadati</taxon>
        <taxon>Pseudomonadota</taxon>
        <taxon>Gammaproteobacteria</taxon>
        <taxon>Chromatiales</taxon>
        <taxon>Chromatiaceae</taxon>
        <taxon>Thiorhodovibrio</taxon>
    </lineage>
</organism>
<dbReference type="InterPro" id="IPR027417">
    <property type="entry name" value="P-loop_NTPase"/>
</dbReference>
<keyword evidence="5" id="KW-1185">Reference proteome</keyword>
<feature type="domain" description="Dynamin N-terminal" evidence="3">
    <location>
        <begin position="44"/>
        <end position="203"/>
    </location>
</feature>
<evidence type="ECO:0000256" key="1">
    <source>
        <dbReference type="SAM" id="MobiDB-lite"/>
    </source>
</evidence>
<accession>A0ABZ0SBJ1</accession>
<evidence type="ECO:0000313" key="4">
    <source>
        <dbReference type="EMBL" id="WPL16960.1"/>
    </source>
</evidence>
<keyword evidence="2" id="KW-1133">Transmembrane helix</keyword>
<keyword evidence="2" id="KW-0472">Membrane</keyword>
<protein>
    <submittedName>
        <fullName evidence="4">GTPase</fullName>
    </submittedName>
</protein>
<dbReference type="Pfam" id="PF00350">
    <property type="entry name" value="Dynamin_N"/>
    <property type="match status" value="1"/>
</dbReference>
<dbReference type="Proteomes" id="UP001432180">
    <property type="component" value="Chromosome"/>
</dbReference>
<evidence type="ECO:0000259" key="3">
    <source>
        <dbReference type="Pfam" id="PF00350"/>
    </source>
</evidence>
<dbReference type="InterPro" id="IPR045063">
    <property type="entry name" value="Dynamin_N"/>
</dbReference>
<evidence type="ECO:0000313" key="5">
    <source>
        <dbReference type="Proteomes" id="UP001432180"/>
    </source>
</evidence>
<feature type="transmembrane region" description="Helical" evidence="2">
    <location>
        <begin position="307"/>
        <end position="325"/>
    </location>
</feature>
<dbReference type="PANTHER" id="PTHR43681:SF1">
    <property type="entry name" value="SARCALUMENIN"/>
    <property type="match status" value="1"/>
</dbReference>
<gene>
    <name evidence="4" type="ORF">Thiowin_01942</name>
</gene>
<dbReference type="InterPro" id="IPR051943">
    <property type="entry name" value="TRAFAC_Dynamin-like_GTPase"/>
</dbReference>
<sequence>MRNTMGEFANRIRDYYEDPLAPLAKQFMFRRPPTVGELRRPPQVLLLGNHSSGKSTFVNHLLGDDVQKTGVAPTDDGFTIITHGSTATERDGPAVVSNPDLPYEGLRQFGDQLVSHVRLKLRPAELLQTVTLIDSPGMIDEAKAENGRGFDFPGVVRWFAERADLVMVFFDPDKPGTTGETLQVFRESLAGIDHKMLIILNKVDQFQSLHDFARAYGALCWNLGKVIPRKDLPMIYNTFVPLADKPKSRLPMEDFEKARNDLIAELRRAPTRRMDNQITQLQAYAERLRLHAMVIDRAAEKFKSIRARWRGFLLLLFGALGAAAFGTGMVVALPAVAVTAVLAFVVIEYMSLPRTQRRLIARFDQIFETLHDQELLVRERAEDLRMMWEDISPRAREIAEKSGLQSFEKMSWHKREHLEEVTGELIPRLRSRLYNAMRNSEAPAPALEQDRPTMFPASASEPLHPRLGEGIRPTKPKRKTFF</sequence>
<dbReference type="Gene3D" id="3.40.50.300">
    <property type="entry name" value="P-loop containing nucleotide triphosphate hydrolases"/>
    <property type="match status" value="1"/>
</dbReference>
<keyword evidence="2" id="KW-0812">Transmembrane</keyword>
<reference evidence="4 5" key="1">
    <citation type="journal article" date="2023" name="Microorganisms">
        <title>Thiorhodovibrio frisius and Trv. litoralis spp. nov., Two Novel Members from a Clade of Fastidious Purple Sulfur Bacteria That Exhibit Unique Red-Shifted Light-Harvesting Capabilities.</title>
        <authorList>
            <person name="Methner A."/>
            <person name="Kuzyk S.B."/>
            <person name="Petersen J."/>
            <person name="Bauer S."/>
            <person name="Brinkmann H."/>
            <person name="Sichau K."/>
            <person name="Wanner G."/>
            <person name="Wolf J."/>
            <person name="Neumann-Schaal M."/>
            <person name="Henke P."/>
            <person name="Tank M."/>
            <person name="Sproer C."/>
            <person name="Bunk B."/>
            <person name="Overmann J."/>
        </authorList>
    </citation>
    <scope>NUCLEOTIDE SEQUENCE [LARGE SCALE GENOMIC DNA]</scope>
    <source>
        <strain evidence="4 5">DSM 6702</strain>
    </source>
</reference>
<proteinExistence type="predicted"/>
<feature type="region of interest" description="Disordered" evidence="1">
    <location>
        <begin position="442"/>
        <end position="482"/>
    </location>
</feature>